<gene>
    <name evidence="1" type="ORF">N8T08_005209</name>
</gene>
<proteinExistence type="predicted"/>
<organism evidence="1 2">
    <name type="scientific">Aspergillus melleus</name>
    <dbReference type="NCBI Taxonomy" id="138277"/>
    <lineage>
        <taxon>Eukaryota</taxon>
        <taxon>Fungi</taxon>
        <taxon>Dikarya</taxon>
        <taxon>Ascomycota</taxon>
        <taxon>Pezizomycotina</taxon>
        <taxon>Eurotiomycetes</taxon>
        <taxon>Eurotiomycetidae</taxon>
        <taxon>Eurotiales</taxon>
        <taxon>Aspergillaceae</taxon>
        <taxon>Aspergillus</taxon>
        <taxon>Aspergillus subgen. Circumdati</taxon>
    </lineage>
</organism>
<protein>
    <submittedName>
        <fullName evidence="1">Uncharacterized protein</fullName>
    </submittedName>
</protein>
<dbReference type="EMBL" id="JAOPJF010000003">
    <property type="protein sequence ID" value="KAK1149657.1"/>
    <property type="molecule type" value="Genomic_DNA"/>
</dbReference>
<keyword evidence="2" id="KW-1185">Reference proteome</keyword>
<comment type="caution">
    <text evidence="1">The sequence shown here is derived from an EMBL/GenBank/DDBJ whole genome shotgun (WGS) entry which is preliminary data.</text>
</comment>
<sequence>MSSDCCKSGFKWEGIPTGTEATFAGTNTYITGESKSIAILYIHDIFGWTFPNARVLADYYAEKANATVYVPDLFDGEIVSPEMLEDPVKRASFSIPDFAARHSKDLRWPTILNFATELQKQYEKIGAIGFCYGGWAVFRLGAGDLGLVDCISTAHPSLLEDCEIDSLSAPTQILSPEHDFAFTEELKDKCNIVIPRNNVPYEYIILLGGSQIPQKMISSYF</sequence>
<evidence type="ECO:0000313" key="2">
    <source>
        <dbReference type="Proteomes" id="UP001177260"/>
    </source>
</evidence>
<dbReference type="Proteomes" id="UP001177260">
    <property type="component" value="Unassembled WGS sequence"/>
</dbReference>
<evidence type="ECO:0000313" key="1">
    <source>
        <dbReference type="EMBL" id="KAK1149657.1"/>
    </source>
</evidence>
<name>A0ACC3BFR9_9EURO</name>
<reference evidence="1 2" key="1">
    <citation type="journal article" date="2023" name="ACS Omega">
        <title>Identification of the Neoaspergillic Acid Biosynthesis Gene Cluster by Establishing an In Vitro CRISPR-Ribonucleoprotein Genetic System in Aspergillus melleus.</title>
        <authorList>
            <person name="Yuan B."/>
            <person name="Grau M.F."/>
            <person name="Murata R.M."/>
            <person name="Torok T."/>
            <person name="Venkateswaran K."/>
            <person name="Stajich J.E."/>
            <person name="Wang C.C.C."/>
        </authorList>
    </citation>
    <scope>NUCLEOTIDE SEQUENCE [LARGE SCALE GENOMIC DNA]</scope>
    <source>
        <strain evidence="1 2">IMV 1140</strain>
    </source>
</reference>
<accession>A0ACC3BFR9</accession>